<name>A0AAE8W675_9ACTN</name>
<dbReference type="EMBL" id="SPAZ01000077">
    <property type="protein sequence ID" value="TQE36845.1"/>
    <property type="molecule type" value="Genomic_DNA"/>
</dbReference>
<comment type="caution">
    <text evidence="2">The sequence shown here is derived from an EMBL/GenBank/DDBJ whole genome shotgun (WGS) entry which is preliminary data.</text>
</comment>
<dbReference type="AlphaFoldDB" id="A0AAE8W675"/>
<feature type="compositionally biased region" description="Polar residues" evidence="1">
    <location>
        <begin position="1"/>
        <end position="20"/>
    </location>
</feature>
<dbReference type="Proteomes" id="UP000318720">
    <property type="component" value="Unassembled WGS sequence"/>
</dbReference>
<gene>
    <name evidence="2" type="ORF">Sipo8835_09255</name>
</gene>
<protein>
    <submittedName>
        <fullName evidence="2">Uncharacterized protein</fullName>
    </submittedName>
</protein>
<accession>A0AAE8W675</accession>
<reference evidence="2 3" key="1">
    <citation type="submission" date="2019-03" db="EMBL/GenBank/DDBJ databases">
        <title>Comparative genomic analyses of the sweetpotato soil rot pathogen, Streptomyces ipomoeae.</title>
        <authorList>
            <person name="Ruschel Soares N."/>
            <person name="Badger J.H."/>
            <person name="Huguet-Tapia J.C."/>
            <person name="Clark C.A."/>
            <person name="Pettis G.S."/>
        </authorList>
    </citation>
    <scope>NUCLEOTIDE SEQUENCE [LARGE SCALE GENOMIC DNA]</scope>
    <source>
        <strain evidence="2 3">88-35</strain>
    </source>
</reference>
<evidence type="ECO:0000313" key="3">
    <source>
        <dbReference type="Proteomes" id="UP000318720"/>
    </source>
</evidence>
<proteinExistence type="predicted"/>
<dbReference type="RefSeq" id="WP_141581502.1">
    <property type="nucleotide sequence ID" value="NZ_SPAZ01000077.1"/>
</dbReference>
<evidence type="ECO:0000256" key="1">
    <source>
        <dbReference type="SAM" id="MobiDB-lite"/>
    </source>
</evidence>
<organism evidence="2 3">
    <name type="scientific">Streptomyces ipomoeae</name>
    <dbReference type="NCBI Taxonomy" id="103232"/>
    <lineage>
        <taxon>Bacteria</taxon>
        <taxon>Bacillati</taxon>
        <taxon>Actinomycetota</taxon>
        <taxon>Actinomycetes</taxon>
        <taxon>Kitasatosporales</taxon>
        <taxon>Streptomycetaceae</taxon>
        <taxon>Streptomyces</taxon>
    </lineage>
</organism>
<evidence type="ECO:0000313" key="2">
    <source>
        <dbReference type="EMBL" id="TQE36845.1"/>
    </source>
</evidence>
<feature type="region of interest" description="Disordered" evidence="1">
    <location>
        <begin position="1"/>
        <end position="32"/>
    </location>
</feature>
<sequence>MTESMARPTRQNTPNLTAPTTRWAGPTGPHDEDRRWEVARRLLHDDAAPTADRVAGLLLLLYAQRSTP</sequence>